<reference evidence="1" key="1">
    <citation type="submission" date="2017-05" db="UniProtKB">
        <authorList>
            <consortium name="EnsemblMetazoa"/>
        </authorList>
    </citation>
    <scope>IDENTIFICATION</scope>
</reference>
<dbReference type="InParanoid" id="A0A1X7VGJ4"/>
<dbReference type="AlphaFoldDB" id="A0A1X7VGJ4"/>
<protein>
    <submittedName>
        <fullName evidence="1">Uncharacterized protein</fullName>
    </submittedName>
</protein>
<proteinExistence type="predicted"/>
<sequence>VLAWHKDYNVVLKILAMEYVVHILHKDFNVVRMSSLISGASTLDEAPVSSYTGFLLS</sequence>
<evidence type="ECO:0000313" key="1">
    <source>
        <dbReference type="EnsemblMetazoa" id="Aqu2.1.39078_001"/>
    </source>
</evidence>
<name>A0A1X7VGJ4_AMPQE</name>
<dbReference type="EnsemblMetazoa" id="Aqu2.1.39078_001">
    <property type="protein sequence ID" value="Aqu2.1.39078_001"/>
    <property type="gene ID" value="Aqu2.1.39078"/>
</dbReference>
<organism evidence="1">
    <name type="scientific">Amphimedon queenslandica</name>
    <name type="common">Sponge</name>
    <dbReference type="NCBI Taxonomy" id="400682"/>
    <lineage>
        <taxon>Eukaryota</taxon>
        <taxon>Metazoa</taxon>
        <taxon>Porifera</taxon>
        <taxon>Demospongiae</taxon>
        <taxon>Heteroscleromorpha</taxon>
        <taxon>Haplosclerida</taxon>
        <taxon>Niphatidae</taxon>
        <taxon>Amphimedon</taxon>
    </lineage>
</organism>
<accession>A0A1X7VGJ4</accession>